<keyword evidence="2" id="KW-0489">Methyltransferase</keyword>
<evidence type="ECO:0000259" key="1">
    <source>
        <dbReference type="Pfam" id="PF13649"/>
    </source>
</evidence>
<comment type="caution">
    <text evidence="2">The sequence shown here is derived from an EMBL/GenBank/DDBJ whole genome shotgun (WGS) entry which is preliminary data.</text>
</comment>
<dbReference type="RefSeq" id="XP_013326196.1">
    <property type="nucleotide sequence ID" value="XM_013470742.1"/>
</dbReference>
<protein>
    <submittedName>
        <fullName evidence="2">Trans-aconitate methyltransferase</fullName>
    </submittedName>
</protein>
<proteinExistence type="predicted"/>
<dbReference type="PANTHER" id="PTHR44942">
    <property type="entry name" value="METHYLTRANSF_11 DOMAIN-CONTAINING PROTEIN"/>
    <property type="match status" value="1"/>
</dbReference>
<feature type="domain" description="Methyltransferase" evidence="1">
    <location>
        <begin position="52"/>
        <end position="158"/>
    </location>
</feature>
<dbReference type="Gene3D" id="3.40.50.150">
    <property type="entry name" value="Vaccinia Virus protein VP39"/>
    <property type="match status" value="1"/>
</dbReference>
<dbReference type="Proteomes" id="UP000053958">
    <property type="component" value="Unassembled WGS sequence"/>
</dbReference>
<dbReference type="SUPFAM" id="SSF53335">
    <property type="entry name" value="S-adenosyl-L-methionine-dependent methyltransferases"/>
    <property type="match status" value="1"/>
</dbReference>
<dbReference type="GO" id="GO:0008168">
    <property type="term" value="F:methyltransferase activity"/>
    <property type="evidence" value="ECO:0007669"/>
    <property type="project" value="UniProtKB-KW"/>
</dbReference>
<dbReference type="InterPro" id="IPR041698">
    <property type="entry name" value="Methyltransf_25"/>
</dbReference>
<dbReference type="STRING" id="1408163.A0A0F4YMW4"/>
<evidence type="ECO:0000313" key="3">
    <source>
        <dbReference type="Proteomes" id="UP000053958"/>
    </source>
</evidence>
<dbReference type="GeneID" id="25318743"/>
<organism evidence="2 3">
    <name type="scientific">Rasamsonia emersonii (strain ATCC 16479 / CBS 393.64 / IMI 116815)</name>
    <dbReference type="NCBI Taxonomy" id="1408163"/>
    <lineage>
        <taxon>Eukaryota</taxon>
        <taxon>Fungi</taxon>
        <taxon>Dikarya</taxon>
        <taxon>Ascomycota</taxon>
        <taxon>Pezizomycotina</taxon>
        <taxon>Eurotiomycetes</taxon>
        <taxon>Eurotiomycetidae</taxon>
        <taxon>Eurotiales</taxon>
        <taxon>Trichocomaceae</taxon>
        <taxon>Rasamsonia</taxon>
    </lineage>
</organism>
<dbReference type="InterPro" id="IPR029063">
    <property type="entry name" value="SAM-dependent_MTases_sf"/>
</dbReference>
<dbReference type="OrthoDB" id="10027013at2759"/>
<reference evidence="2 3" key="1">
    <citation type="submission" date="2015-04" db="EMBL/GenBank/DDBJ databases">
        <authorList>
            <person name="Heijne W.H."/>
            <person name="Fedorova N.D."/>
            <person name="Nierman W.C."/>
            <person name="Vollebregt A.W."/>
            <person name="Zhao Z."/>
            <person name="Wu L."/>
            <person name="Kumar M."/>
            <person name="Stam H."/>
            <person name="van den Berg M.A."/>
            <person name="Pel H.J."/>
        </authorList>
    </citation>
    <scope>NUCLEOTIDE SEQUENCE [LARGE SCALE GENOMIC DNA]</scope>
    <source>
        <strain evidence="2 3">CBS 393.64</strain>
    </source>
</reference>
<name>A0A0F4YMW4_RASE3</name>
<dbReference type="EMBL" id="LASV01000336">
    <property type="protein sequence ID" value="KKA19584.1"/>
    <property type="molecule type" value="Genomic_DNA"/>
</dbReference>
<accession>A0A0F4YMW4</accession>
<keyword evidence="3" id="KW-1185">Reference proteome</keyword>
<dbReference type="GO" id="GO:0032259">
    <property type="term" value="P:methylation"/>
    <property type="evidence" value="ECO:0007669"/>
    <property type="project" value="UniProtKB-KW"/>
</dbReference>
<dbReference type="InterPro" id="IPR051052">
    <property type="entry name" value="Diverse_substrate_MTase"/>
</dbReference>
<keyword evidence="2" id="KW-0808">Transferase</keyword>
<dbReference type="PANTHER" id="PTHR44942:SF10">
    <property type="entry name" value="METHYLTRANSFERASE TYPE 11 DOMAIN-CONTAINING PROTEIN"/>
    <property type="match status" value="1"/>
</dbReference>
<gene>
    <name evidence="2" type="ORF">T310_6441</name>
</gene>
<dbReference type="Pfam" id="PF13649">
    <property type="entry name" value="Methyltransf_25"/>
    <property type="match status" value="1"/>
</dbReference>
<sequence length="318" mass="35362">MTNSKPSDPTFRFYTSDQAKRYAEARPSYPPQLYDIILRHHASTGGRFDVLVDVGCGPGKATRDLAASFAHAIGLDAGEEMIATARRLGGVTASGEPVRFQVSEAERIADTVERIEQGGVDLLTVATARHVDVESIQAHWFSMPEFWDQAARLVRPGGTVALWTCSSLYCHPSTPNAAAVQQALGHLEKDFLEPYMLPPNRLTRDMYDHLPLPWNVDPPVPAFPESEFVRHEWNRDGVLTDGEDFFCGSREVSLEVLERVLGTGSMVTRWRDAHPELAHTDEDCVVKTIRRVREALGPESGDKIRAGVATVILLFKRR</sequence>
<dbReference type="CDD" id="cd02440">
    <property type="entry name" value="AdoMet_MTases"/>
    <property type="match status" value="1"/>
</dbReference>
<evidence type="ECO:0000313" key="2">
    <source>
        <dbReference type="EMBL" id="KKA19584.1"/>
    </source>
</evidence>
<dbReference type="AlphaFoldDB" id="A0A0F4YMW4"/>